<dbReference type="SMART" id="SM00028">
    <property type="entry name" value="TPR"/>
    <property type="match status" value="3"/>
</dbReference>
<sequence>MLRAALAVPFFFGDAKTRACPWIPGGWRGFSRVRVLAVACLWLGCAVPAWADAPAGRAAPAPASSAGAGQETHPDPSATPDLSVLTAQLARASSRAAAADLEVRLEQARRHALSPTTRLLQRGAVAHLAEGKALSAVEDLDDALVLQPDVAILWRDRARARLTARDLTGAIADLGVALQRDGQDAVAWRLLSAIEEQRGDWQAAERAWQQVMALDPMVEGGRTKGEQLHLKAFGRPT</sequence>
<gene>
    <name evidence="2" type="ORF">C7453_102252</name>
</gene>
<protein>
    <submittedName>
        <fullName evidence="2">Uncharacterized protein</fullName>
    </submittedName>
</protein>
<keyword evidence="3" id="KW-1185">Reference proteome</keyword>
<feature type="region of interest" description="Disordered" evidence="1">
    <location>
        <begin position="58"/>
        <end position="81"/>
    </location>
</feature>
<proteinExistence type="predicted"/>
<evidence type="ECO:0000313" key="2">
    <source>
        <dbReference type="EMBL" id="RDI39463.1"/>
    </source>
</evidence>
<reference evidence="2 3" key="1">
    <citation type="submission" date="2018-07" db="EMBL/GenBank/DDBJ databases">
        <title>Genomic Encyclopedia of Type Strains, Phase IV (KMG-IV): sequencing the most valuable type-strain genomes for metagenomic binning, comparative biology and taxonomic classification.</title>
        <authorList>
            <person name="Goeker M."/>
        </authorList>
    </citation>
    <scope>NUCLEOTIDE SEQUENCE [LARGE SCALE GENOMIC DNA]</scope>
    <source>
        <strain evidence="2 3">DSM 5603</strain>
    </source>
</reference>
<dbReference type="InterPro" id="IPR011990">
    <property type="entry name" value="TPR-like_helical_dom_sf"/>
</dbReference>
<name>A0A370GBU5_GLULI</name>
<dbReference type="Gene3D" id="1.25.40.10">
    <property type="entry name" value="Tetratricopeptide repeat domain"/>
    <property type="match status" value="1"/>
</dbReference>
<dbReference type="SUPFAM" id="SSF48452">
    <property type="entry name" value="TPR-like"/>
    <property type="match status" value="1"/>
</dbReference>
<dbReference type="AlphaFoldDB" id="A0A370GBU5"/>
<accession>A0A370GBU5</accession>
<organism evidence="2 3">
    <name type="scientific">Gluconacetobacter liquefaciens</name>
    <name type="common">Acetobacter liquefaciens</name>
    <dbReference type="NCBI Taxonomy" id="89584"/>
    <lineage>
        <taxon>Bacteria</taxon>
        <taxon>Pseudomonadati</taxon>
        <taxon>Pseudomonadota</taxon>
        <taxon>Alphaproteobacteria</taxon>
        <taxon>Acetobacterales</taxon>
        <taxon>Acetobacteraceae</taxon>
        <taxon>Gluconacetobacter</taxon>
    </lineage>
</organism>
<evidence type="ECO:0000313" key="3">
    <source>
        <dbReference type="Proteomes" id="UP000254958"/>
    </source>
</evidence>
<feature type="compositionally biased region" description="Low complexity" evidence="1">
    <location>
        <begin position="58"/>
        <end position="69"/>
    </location>
</feature>
<dbReference type="EMBL" id="QQAW01000002">
    <property type="protein sequence ID" value="RDI39463.1"/>
    <property type="molecule type" value="Genomic_DNA"/>
</dbReference>
<evidence type="ECO:0000256" key="1">
    <source>
        <dbReference type="SAM" id="MobiDB-lite"/>
    </source>
</evidence>
<comment type="caution">
    <text evidence="2">The sequence shown here is derived from an EMBL/GenBank/DDBJ whole genome shotgun (WGS) entry which is preliminary data.</text>
</comment>
<dbReference type="InterPro" id="IPR019734">
    <property type="entry name" value="TPR_rpt"/>
</dbReference>
<dbReference type="RefSeq" id="WP_245948777.1">
    <property type="nucleotide sequence ID" value="NZ_BJMI01000001.1"/>
</dbReference>
<dbReference type="Proteomes" id="UP000254958">
    <property type="component" value="Unassembled WGS sequence"/>
</dbReference>